<dbReference type="PANTHER" id="PTHR33164:SF43">
    <property type="entry name" value="HTH-TYPE TRANSCRIPTIONAL REPRESSOR YETL"/>
    <property type="match status" value="1"/>
</dbReference>
<proteinExistence type="predicted"/>
<evidence type="ECO:0000259" key="1">
    <source>
        <dbReference type="SMART" id="SM00347"/>
    </source>
</evidence>
<evidence type="ECO:0000313" key="2">
    <source>
        <dbReference type="EMBL" id="GAA2175770.1"/>
    </source>
</evidence>
<organism evidence="2 3">
    <name type="scientific">Agrococcus versicolor</name>
    <dbReference type="NCBI Taxonomy" id="501482"/>
    <lineage>
        <taxon>Bacteria</taxon>
        <taxon>Bacillati</taxon>
        <taxon>Actinomycetota</taxon>
        <taxon>Actinomycetes</taxon>
        <taxon>Micrococcales</taxon>
        <taxon>Microbacteriaceae</taxon>
        <taxon>Agrococcus</taxon>
    </lineage>
</organism>
<dbReference type="PANTHER" id="PTHR33164">
    <property type="entry name" value="TRANSCRIPTIONAL REGULATOR, MARR FAMILY"/>
    <property type="match status" value="1"/>
</dbReference>
<dbReference type="InterPro" id="IPR036388">
    <property type="entry name" value="WH-like_DNA-bd_sf"/>
</dbReference>
<name>A0ABN3AXB2_9MICO</name>
<dbReference type="InterPro" id="IPR011991">
    <property type="entry name" value="ArsR-like_HTH"/>
</dbReference>
<dbReference type="SUPFAM" id="SSF46785">
    <property type="entry name" value="Winged helix' DNA-binding domain"/>
    <property type="match status" value="1"/>
</dbReference>
<dbReference type="CDD" id="cd00090">
    <property type="entry name" value="HTH_ARSR"/>
    <property type="match status" value="1"/>
</dbReference>
<comment type="caution">
    <text evidence="2">The sequence shown here is derived from an EMBL/GenBank/DDBJ whole genome shotgun (WGS) entry which is preliminary data.</text>
</comment>
<sequence>MSGMDDPTSVAYAIEELRLAELRLDRRREAASKPGATERAVLRHTFERSDAGDPATPSDLADYVGLSRSAISIMLRRLERQGLVRTLRHPGDGRRRVVMPVSRNDHLGGDDLLTDRIREVTRRLTDEQAAFVTDVLEELREVVDRTEVTSGDPS</sequence>
<dbReference type="Gene3D" id="1.10.10.10">
    <property type="entry name" value="Winged helix-like DNA-binding domain superfamily/Winged helix DNA-binding domain"/>
    <property type="match status" value="1"/>
</dbReference>
<dbReference type="EMBL" id="BAAAQT010000008">
    <property type="protein sequence ID" value="GAA2175770.1"/>
    <property type="molecule type" value="Genomic_DNA"/>
</dbReference>
<dbReference type="InterPro" id="IPR036390">
    <property type="entry name" value="WH_DNA-bd_sf"/>
</dbReference>
<reference evidence="2 3" key="1">
    <citation type="journal article" date="2019" name="Int. J. Syst. Evol. Microbiol.">
        <title>The Global Catalogue of Microorganisms (GCM) 10K type strain sequencing project: providing services to taxonomists for standard genome sequencing and annotation.</title>
        <authorList>
            <consortium name="The Broad Institute Genomics Platform"/>
            <consortium name="The Broad Institute Genome Sequencing Center for Infectious Disease"/>
            <person name="Wu L."/>
            <person name="Ma J."/>
        </authorList>
    </citation>
    <scope>NUCLEOTIDE SEQUENCE [LARGE SCALE GENOMIC DNA]</scope>
    <source>
        <strain evidence="2 3">JCM 16026</strain>
    </source>
</reference>
<dbReference type="InterPro" id="IPR039422">
    <property type="entry name" value="MarR/SlyA-like"/>
</dbReference>
<evidence type="ECO:0000313" key="3">
    <source>
        <dbReference type="Proteomes" id="UP001501599"/>
    </source>
</evidence>
<gene>
    <name evidence="2" type="ORF">GCM10009846_26950</name>
</gene>
<accession>A0ABN3AXB2</accession>
<protein>
    <recommendedName>
        <fullName evidence="1">HTH marR-type domain-containing protein</fullName>
    </recommendedName>
</protein>
<dbReference type="SMART" id="SM00347">
    <property type="entry name" value="HTH_MARR"/>
    <property type="match status" value="1"/>
</dbReference>
<feature type="domain" description="HTH marR-type" evidence="1">
    <location>
        <begin position="27"/>
        <end position="144"/>
    </location>
</feature>
<dbReference type="InterPro" id="IPR000835">
    <property type="entry name" value="HTH_MarR-typ"/>
</dbReference>
<keyword evidence="3" id="KW-1185">Reference proteome</keyword>
<dbReference type="Pfam" id="PF12802">
    <property type="entry name" value="MarR_2"/>
    <property type="match status" value="1"/>
</dbReference>
<dbReference type="Proteomes" id="UP001501599">
    <property type="component" value="Unassembled WGS sequence"/>
</dbReference>